<dbReference type="RefSeq" id="WP_323576009.1">
    <property type="nucleotide sequence ID" value="NZ_JAYGJQ010000001.1"/>
</dbReference>
<evidence type="ECO:0000313" key="2">
    <source>
        <dbReference type="EMBL" id="MEA9356318.1"/>
    </source>
</evidence>
<organism evidence="2 3">
    <name type="scientific">Bacteriovorax antarcticus</name>
    <dbReference type="NCBI Taxonomy" id="3088717"/>
    <lineage>
        <taxon>Bacteria</taxon>
        <taxon>Pseudomonadati</taxon>
        <taxon>Bdellovibrionota</taxon>
        <taxon>Bacteriovoracia</taxon>
        <taxon>Bacteriovoracales</taxon>
        <taxon>Bacteriovoracaceae</taxon>
        <taxon>Bacteriovorax</taxon>
    </lineage>
</organism>
<feature type="chain" id="PRO_5045962027" description="Lipoprotein" evidence="1">
    <location>
        <begin position="23"/>
        <end position="531"/>
    </location>
</feature>
<keyword evidence="1" id="KW-0732">Signal</keyword>
<evidence type="ECO:0000256" key="1">
    <source>
        <dbReference type="SAM" id="SignalP"/>
    </source>
</evidence>
<protein>
    <recommendedName>
        <fullName evidence="4">Lipoprotein</fullName>
    </recommendedName>
</protein>
<reference evidence="2 3" key="1">
    <citation type="submission" date="2023-11" db="EMBL/GenBank/DDBJ databases">
        <title>A Novel Polar Bacteriovorax (B. antarcticus) Isolated from the Biocrust in Antarctica.</title>
        <authorList>
            <person name="Mun W."/>
            <person name="Choi S.Y."/>
            <person name="Mitchell R.J."/>
        </authorList>
    </citation>
    <scope>NUCLEOTIDE SEQUENCE [LARGE SCALE GENOMIC DNA]</scope>
    <source>
        <strain evidence="2 3">PP10</strain>
    </source>
</reference>
<dbReference type="EMBL" id="JAYGJQ010000001">
    <property type="protein sequence ID" value="MEA9356318.1"/>
    <property type="molecule type" value="Genomic_DNA"/>
</dbReference>
<proteinExistence type="predicted"/>
<dbReference type="Proteomes" id="UP001302274">
    <property type="component" value="Unassembled WGS sequence"/>
</dbReference>
<accession>A0ABU5VV87</accession>
<name>A0ABU5VV87_9BACT</name>
<keyword evidence="3" id="KW-1185">Reference proteome</keyword>
<gene>
    <name evidence="2" type="ORF">SHI21_08900</name>
</gene>
<comment type="caution">
    <text evidence="2">The sequence shown here is derived from an EMBL/GenBank/DDBJ whole genome shotgun (WGS) entry which is preliminary data.</text>
</comment>
<dbReference type="PROSITE" id="PS51257">
    <property type="entry name" value="PROKAR_LIPOPROTEIN"/>
    <property type="match status" value="1"/>
</dbReference>
<evidence type="ECO:0008006" key="4">
    <source>
        <dbReference type="Google" id="ProtNLM"/>
    </source>
</evidence>
<feature type="signal peptide" evidence="1">
    <location>
        <begin position="1"/>
        <end position="22"/>
    </location>
</feature>
<sequence length="531" mass="60895">MKFSFSFLLILTFIISSCSSYYSTTNGDRSIANEVIAPLDVEELLTFKSTAVTSQVQDLTYNLKNQLYYLFPLDIIEDPKMDSSIAYKIVPVVENQQYRVKIYHSVNAKFDQDASTEVSRFLRQVFERQFPSNLSIFELYYNAKSQDFTSLQVLAKLRRSALAETFTTNFPEGTFQERIPEYLPYWDDIVEKFAKQERAYNKKVKVQREERKAVMDILDKVSEDKQFRNLVAKNDRKGAADLIRSYLPWEEMPPFEKLFWETHLKVMADPLPLEDRILIYRGIDDDIIQTAQDAGKTLTKEEAIKEQKIFLMSTMMTKNQGTWNRRLRSLNAMYDKFMGTNQAGKSSEYTRATRITNMFKKHSKDPKGSPFLSYTPKFGVANGFGSKRNTAYFIDPRMLYFNFASGYETEVEFLLPIASFPDDLAGVYDRSIHNIAGNAEQLLHEQAIAKLEKELGPGKGADAFKRIQLNSISYFKPVYHGGGTVQSAALPEGQFIGLFKSLLGVPTKQAAEVLNGQNDMPCTDLIQLFWK</sequence>
<evidence type="ECO:0000313" key="3">
    <source>
        <dbReference type="Proteomes" id="UP001302274"/>
    </source>
</evidence>